<dbReference type="Proteomes" id="UP000012174">
    <property type="component" value="Unassembled WGS sequence"/>
</dbReference>
<feature type="domain" description="Peptidase S33 tripeptidyl aminopeptidase-like C-terminal" evidence="1">
    <location>
        <begin position="2"/>
        <end position="93"/>
    </location>
</feature>
<protein>
    <submittedName>
        <fullName evidence="2">Putative peptidase tripeptidyl-peptidase protein</fullName>
    </submittedName>
</protein>
<dbReference type="InterPro" id="IPR013595">
    <property type="entry name" value="Pept_S33_TAP-like_C"/>
</dbReference>
<evidence type="ECO:0000313" key="2">
    <source>
        <dbReference type="EMBL" id="EMR67890.1"/>
    </source>
</evidence>
<dbReference type="EMBL" id="KB706333">
    <property type="protein sequence ID" value="EMR67890.1"/>
    <property type="molecule type" value="Genomic_DNA"/>
</dbReference>
<organism evidence="2 3">
    <name type="scientific">Eutypa lata (strain UCR-EL1)</name>
    <name type="common">Grapevine dieback disease fungus</name>
    <name type="synonym">Eutypa armeniacae</name>
    <dbReference type="NCBI Taxonomy" id="1287681"/>
    <lineage>
        <taxon>Eukaryota</taxon>
        <taxon>Fungi</taxon>
        <taxon>Dikarya</taxon>
        <taxon>Ascomycota</taxon>
        <taxon>Pezizomycotina</taxon>
        <taxon>Sordariomycetes</taxon>
        <taxon>Xylariomycetidae</taxon>
        <taxon>Xylariales</taxon>
        <taxon>Diatrypaceae</taxon>
        <taxon>Eutypa</taxon>
    </lineage>
</organism>
<dbReference type="STRING" id="1287681.M7TMC9"/>
<proteinExistence type="predicted"/>
<dbReference type="KEGG" id="ela:UCREL1_5104"/>
<keyword evidence="3" id="KW-1185">Reference proteome</keyword>
<evidence type="ECO:0000313" key="3">
    <source>
        <dbReference type="Proteomes" id="UP000012174"/>
    </source>
</evidence>
<accession>M7TMC9</accession>
<reference evidence="3" key="1">
    <citation type="journal article" date="2013" name="Genome Announc.">
        <title>Draft genome sequence of the grapevine dieback fungus Eutypa lata UCR-EL1.</title>
        <authorList>
            <person name="Blanco-Ulate B."/>
            <person name="Rolshausen P.E."/>
            <person name="Cantu D."/>
        </authorList>
    </citation>
    <scope>NUCLEOTIDE SEQUENCE [LARGE SCALE GENOMIC DNA]</scope>
    <source>
        <strain evidence="3">UCR-EL1</strain>
    </source>
</reference>
<evidence type="ECO:0000259" key="1">
    <source>
        <dbReference type="Pfam" id="PF08386"/>
    </source>
</evidence>
<dbReference type="AlphaFoldDB" id="M7TMC9"/>
<dbReference type="eggNOG" id="ENOG502RZ4D">
    <property type="taxonomic scope" value="Eukaryota"/>
</dbReference>
<sequence>MVCAQWQIEPRERYEGSFDGVQTRNPVLFVGNTYDAHTPLVSARNVSAGFAGSVVLEVNGYGHSSLAAPSLCTIQRTSAYWLHGTLPEPGTVCEVDAPLYSNVTWGDVIQAAAGNSTSAPSLARRDVQYIPNVGRIFGQGRVW</sequence>
<gene>
    <name evidence="2" type="ORF">UCREL1_5104</name>
</gene>
<dbReference type="OMA" id="WQIEPRE"/>
<dbReference type="OrthoDB" id="425534at2759"/>
<name>M7TMC9_EUTLA</name>
<dbReference type="Pfam" id="PF08386">
    <property type="entry name" value="Abhydrolase_4"/>
    <property type="match status" value="1"/>
</dbReference>
<dbReference type="HOGENOM" id="CLU_1806166_0_0_1"/>